<comment type="cofactor">
    <cofactor evidence="1">
        <name>Mg(2+)</name>
        <dbReference type="ChEBI" id="CHEBI:18420"/>
    </cofactor>
</comment>
<dbReference type="EMBL" id="JYPD01000029">
    <property type="protein sequence ID" value="KXK07867.1"/>
    <property type="molecule type" value="Genomic_DNA"/>
</dbReference>
<dbReference type="PANTHER" id="PTHR11349">
    <property type="entry name" value="NUCLEOSIDE DIPHOSPHATE KINASE"/>
    <property type="match status" value="1"/>
</dbReference>
<gene>
    <name evidence="8" type="primary">ndk_2</name>
    <name evidence="8" type="ORF">UZ20_WS6002001085</name>
</gene>
<comment type="caution">
    <text evidence="8">The sequence shown here is derived from an EMBL/GenBank/DDBJ whole genome shotgun (WGS) entry which is preliminary data.</text>
</comment>
<accession>A0A136KEM1</accession>
<organism evidence="8 9">
    <name type="scientific">candidate division WS6 bacterium OLB21</name>
    <dbReference type="NCBI Taxonomy" id="1617427"/>
    <lineage>
        <taxon>Bacteria</taxon>
        <taxon>Candidatus Dojkabacteria</taxon>
    </lineage>
</organism>
<dbReference type="EC" id="2.7.4.6" evidence="3"/>
<dbReference type="Proteomes" id="UP000070449">
    <property type="component" value="Unassembled WGS sequence"/>
</dbReference>
<dbReference type="AlphaFoldDB" id="A0A136KEM1"/>
<protein>
    <recommendedName>
        <fullName evidence="3">nucleoside-diphosphate kinase</fullName>
        <ecNumber evidence="3">2.7.4.6</ecNumber>
    </recommendedName>
</protein>
<evidence type="ECO:0000259" key="7">
    <source>
        <dbReference type="SMART" id="SM00562"/>
    </source>
</evidence>
<evidence type="ECO:0000256" key="5">
    <source>
        <dbReference type="ARBA" id="ARBA00022777"/>
    </source>
</evidence>
<proteinExistence type="inferred from homology"/>
<evidence type="ECO:0000256" key="2">
    <source>
        <dbReference type="ARBA" id="ARBA00008142"/>
    </source>
</evidence>
<feature type="domain" description="Nucleoside diphosphate kinase-like" evidence="7">
    <location>
        <begin position="9"/>
        <end position="192"/>
    </location>
</feature>
<evidence type="ECO:0000256" key="4">
    <source>
        <dbReference type="ARBA" id="ARBA00022679"/>
    </source>
</evidence>
<comment type="similarity">
    <text evidence="2 6">Belongs to the NDK family.</text>
</comment>
<dbReference type="STRING" id="1617427.UZ20_WS6002001085"/>
<dbReference type="GO" id="GO:0004550">
    <property type="term" value="F:nucleoside diphosphate kinase activity"/>
    <property type="evidence" value="ECO:0007669"/>
    <property type="project" value="UniProtKB-EC"/>
</dbReference>
<name>A0A136KEM1_9BACT</name>
<dbReference type="InterPro" id="IPR036850">
    <property type="entry name" value="NDK-like_dom_sf"/>
</dbReference>
<dbReference type="CDD" id="cd04413">
    <property type="entry name" value="NDPk_I"/>
    <property type="match status" value="1"/>
</dbReference>
<reference evidence="8 9" key="1">
    <citation type="submission" date="2015-02" db="EMBL/GenBank/DDBJ databases">
        <title>Improved understanding of the partial-nitritation anammox process through 23 genomes representing the majority of the microbial community.</title>
        <authorList>
            <person name="Speth D.R."/>
            <person name="In T Zandt M."/>
            <person name="Guerrero Cruz S."/>
            <person name="Jetten M.S."/>
            <person name="Dutilh B.E."/>
        </authorList>
    </citation>
    <scope>NUCLEOTIDE SEQUENCE [LARGE SCALE GENOMIC DNA]</scope>
    <source>
        <strain evidence="8">OLB21</strain>
    </source>
</reference>
<evidence type="ECO:0000313" key="9">
    <source>
        <dbReference type="Proteomes" id="UP000070449"/>
    </source>
</evidence>
<dbReference type="Pfam" id="PF00334">
    <property type="entry name" value="NDK"/>
    <property type="match status" value="2"/>
</dbReference>
<sequence length="206" mass="23166">MPQKQFSNIEKTFLMIKPDGVKRGLVGEIFSRLERIGLKLVAARMIQATEAQARGNYPGTTEWLTTMGEKTYNNYNNDAKQILTDLGTVDKLEIGNKIYDSLVRYLVSGPVVISVWEGNQAVKVIEKLVGRTDPTVADVGSIRGDFGFDTPQFAVKSGRIVFSTLVHRSDSAEEAKREIKHWFGDKYKDLSDYERLDYTGSYEALT</sequence>
<dbReference type="SUPFAM" id="SSF54919">
    <property type="entry name" value="Nucleoside diphosphate kinase, NDK"/>
    <property type="match status" value="1"/>
</dbReference>
<comment type="caution">
    <text evidence="6">Lacks conserved residue(s) required for the propagation of feature annotation.</text>
</comment>
<keyword evidence="5 8" id="KW-0418">Kinase</keyword>
<dbReference type="Gene3D" id="3.30.70.141">
    <property type="entry name" value="Nucleoside diphosphate kinase-like domain"/>
    <property type="match status" value="1"/>
</dbReference>
<dbReference type="InterPro" id="IPR034907">
    <property type="entry name" value="NDK-like_dom"/>
</dbReference>
<evidence type="ECO:0000256" key="3">
    <source>
        <dbReference type="ARBA" id="ARBA00012966"/>
    </source>
</evidence>
<dbReference type="PATRIC" id="fig|1617427.3.peg.1137"/>
<evidence type="ECO:0000256" key="6">
    <source>
        <dbReference type="PROSITE-ProRule" id="PRU00706"/>
    </source>
</evidence>
<dbReference type="PROSITE" id="PS51374">
    <property type="entry name" value="NDPK_LIKE"/>
    <property type="match status" value="1"/>
</dbReference>
<evidence type="ECO:0000256" key="1">
    <source>
        <dbReference type="ARBA" id="ARBA00001946"/>
    </source>
</evidence>
<keyword evidence="4 8" id="KW-0808">Transferase</keyword>
<dbReference type="SMART" id="SM00562">
    <property type="entry name" value="NDK"/>
    <property type="match status" value="1"/>
</dbReference>
<evidence type="ECO:0000313" key="8">
    <source>
        <dbReference type="EMBL" id="KXK07867.1"/>
    </source>
</evidence>